<dbReference type="InterPro" id="IPR011547">
    <property type="entry name" value="SLC26A/SulP_dom"/>
</dbReference>
<evidence type="ECO:0000256" key="3">
    <source>
        <dbReference type="ARBA" id="ARBA00022989"/>
    </source>
</evidence>
<dbReference type="AlphaFoldDB" id="A0ABD2K7G6"/>
<dbReference type="InterPro" id="IPR001902">
    <property type="entry name" value="SLC26A/SulP_fam"/>
</dbReference>
<feature type="compositionally biased region" description="Low complexity" evidence="5">
    <location>
        <begin position="56"/>
        <end position="71"/>
    </location>
</feature>
<name>A0ABD2K7G6_9BILA</name>
<keyword evidence="3" id="KW-1133">Transmembrane helix</keyword>
<dbReference type="GO" id="GO:0016020">
    <property type="term" value="C:membrane"/>
    <property type="evidence" value="ECO:0007669"/>
    <property type="project" value="UniProtKB-SubCell"/>
</dbReference>
<feature type="domain" description="SLC26A/SulP transporter" evidence="6">
    <location>
        <begin position="180"/>
        <end position="234"/>
    </location>
</feature>
<protein>
    <recommendedName>
        <fullName evidence="6">SLC26A/SulP transporter domain-containing protein</fullName>
    </recommendedName>
</protein>
<keyword evidence="8" id="KW-1185">Reference proteome</keyword>
<proteinExistence type="predicted"/>
<dbReference type="EMBL" id="JBICBT010000819">
    <property type="protein sequence ID" value="KAL3098802.1"/>
    <property type="molecule type" value="Genomic_DNA"/>
</dbReference>
<accession>A0ABD2K7G6</accession>
<dbReference type="PANTHER" id="PTHR11814">
    <property type="entry name" value="SULFATE TRANSPORTER"/>
    <property type="match status" value="1"/>
</dbReference>
<evidence type="ECO:0000256" key="2">
    <source>
        <dbReference type="ARBA" id="ARBA00022692"/>
    </source>
</evidence>
<evidence type="ECO:0000256" key="1">
    <source>
        <dbReference type="ARBA" id="ARBA00004141"/>
    </source>
</evidence>
<keyword evidence="2" id="KW-0812">Transmembrane</keyword>
<comment type="subcellular location">
    <subcellularLocation>
        <location evidence="1">Membrane</location>
        <topology evidence="1">Multi-pass membrane protein</topology>
    </subcellularLocation>
</comment>
<reference evidence="7 8" key="1">
    <citation type="submission" date="2024-10" db="EMBL/GenBank/DDBJ databases">
        <authorList>
            <person name="Kim D."/>
        </authorList>
    </citation>
    <scope>NUCLEOTIDE SEQUENCE [LARGE SCALE GENOMIC DNA]</scope>
    <source>
        <strain evidence="7">BH-2024</strain>
    </source>
</reference>
<keyword evidence="4" id="KW-0472">Membrane</keyword>
<sequence>MPMPSAEETNNEQCNNNEQRLLLNHSSSNTEESLCSRGLAGTATAAEESDCQFTVSSTSSGTSTSGHNASAHSRHNAAGKMSQDAEDGPEVLYHDEKCQHTHAHLYNAARPPMNQDEFDHRFAYRGPEQFSDERDMCRQTRKFFRQYYRPCLSPEAFWHFILRFVPILNWLPAYQWRQCLLADAIGGLTVGIMHVPQGIAYALLARLHPVVGLYTSFFPPLFYMLFGTSRHNSIVAVTRTK</sequence>
<evidence type="ECO:0000256" key="5">
    <source>
        <dbReference type="SAM" id="MobiDB-lite"/>
    </source>
</evidence>
<dbReference type="Pfam" id="PF00916">
    <property type="entry name" value="Sulfate_transp"/>
    <property type="match status" value="1"/>
</dbReference>
<dbReference type="Proteomes" id="UP001620626">
    <property type="component" value="Unassembled WGS sequence"/>
</dbReference>
<evidence type="ECO:0000256" key="4">
    <source>
        <dbReference type="ARBA" id="ARBA00023136"/>
    </source>
</evidence>
<organism evidence="7 8">
    <name type="scientific">Heterodera trifolii</name>
    <dbReference type="NCBI Taxonomy" id="157864"/>
    <lineage>
        <taxon>Eukaryota</taxon>
        <taxon>Metazoa</taxon>
        <taxon>Ecdysozoa</taxon>
        <taxon>Nematoda</taxon>
        <taxon>Chromadorea</taxon>
        <taxon>Rhabditida</taxon>
        <taxon>Tylenchina</taxon>
        <taxon>Tylenchomorpha</taxon>
        <taxon>Tylenchoidea</taxon>
        <taxon>Heteroderidae</taxon>
        <taxon>Heteroderinae</taxon>
        <taxon>Heterodera</taxon>
    </lineage>
</organism>
<evidence type="ECO:0000313" key="7">
    <source>
        <dbReference type="EMBL" id="KAL3098802.1"/>
    </source>
</evidence>
<feature type="region of interest" description="Disordered" evidence="5">
    <location>
        <begin position="55"/>
        <end position="87"/>
    </location>
</feature>
<evidence type="ECO:0000259" key="6">
    <source>
        <dbReference type="Pfam" id="PF00916"/>
    </source>
</evidence>
<comment type="caution">
    <text evidence="7">The sequence shown here is derived from an EMBL/GenBank/DDBJ whole genome shotgun (WGS) entry which is preliminary data.</text>
</comment>
<evidence type="ECO:0000313" key="8">
    <source>
        <dbReference type="Proteomes" id="UP001620626"/>
    </source>
</evidence>
<gene>
    <name evidence="7" type="ORF">niasHT_024556</name>
</gene>